<dbReference type="PANTHER" id="PTHR10380">
    <property type="entry name" value="CUTICLE PROTEIN"/>
    <property type="match status" value="1"/>
</dbReference>
<dbReference type="InterPro" id="IPR000618">
    <property type="entry name" value="Insect_cuticle"/>
</dbReference>
<sequence>MKSFIVFALIVAAAVAAPANPESDAVVVKQALDNIGVNGYGYEYETSNGIKLQETGQLTELGTENEGIVVRGQYSYVGDDGLTYSVDYTADKNGFVAVGAHIPQA</sequence>
<feature type="signal peptide" evidence="4">
    <location>
        <begin position="1"/>
        <end position="16"/>
    </location>
</feature>
<evidence type="ECO:0000256" key="1">
    <source>
        <dbReference type="ARBA" id="ARBA00022460"/>
    </source>
</evidence>
<dbReference type="InterPro" id="IPR050468">
    <property type="entry name" value="Cuticle_Struct_Prot"/>
</dbReference>
<accession>A0A8S4R5C4</accession>
<proteinExistence type="predicted"/>
<keyword evidence="6" id="KW-1185">Reference proteome</keyword>
<evidence type="ECO:0000256" key="3">
    <source>
        <dbReference type="PROSITE-ProRule" id="PRU00497"/>
    </source>
</evidence>
<evidence type="ECO:0000256" key="4">
    <source>
        <dbReference type="SAM" id="SignalP"/>
    </source>
</evidence>
<dbReference type="Pfam" id="PF00379">
    <property type="entry name" value="Chitin_bind_4"/>
    <property type="match status" value="1"/>
</dbReference>
<gene>
    <name evidence="5" type="primary">jg27417</name>
    <name evidence="5" type="ORF">PAEG_LOCUS9675</name>
</gene>
<protein>
    <submittedName>
        <fullName evidence="5">Jg27417 protein</fullName>
    </submittedName>
</protein>
<dbReference type="InterPro" id="IPR031311">
    <property type="entry name" value="CHIT_BIND_RR_consensus"/>
</dbReference>
<dbReference type="PROSITE" id="PS51155">
    <property type="entry name" value="CHIT_BIND_RR_2"/>
    <property type="match status" value="1"/>
</dbReference>
<dbReference type="AlphaFoldDB" id="A0A8S4R5C4"/>
<organism evidence="5 6">
    <name type="scientific">Pararge aegeria aegeria</name>
    <dbReference type="NCBI Taxonomy" id="348720"/>
    <lineage>
        <taxon>Eukaryota</taxon>
        <taxon>Metazoa</taxon>
        <taxon>Ecdysozoa</taxon>
        <taxon>Arthropoda</taxon>
        <taxon>Hexapoda</taxon>
        <taxon>Insecta</taxon>
        <taxon>Pterygota</taxon>
        <taxon>Neoptera</taxon>
        <taxon>Endopterygota</taxon>
        <taxon>Lepidoptera</taxon>
        <taxon>Glossata</taxon>
        <taxon>Ditrysia</taxon>
        <taxon>Papilionoidea</taxon>
        <taxon>Nymphalidae</taxon>
        <taxon>Satyrinae</taxon>
        <taxon>Satyrini</taxon>
        <taxon>Parargina</taxon>
        <taxon>Pararge</taxon>
    </lineage>
</organism>
<evidence type="ECO:0000256" key="2">
    <source>
        <dbReference type="ARBA" id="ARBA00022729"/>
    </source>
</evidence>
<name>A0A8S4R5C4_9NEOP</name>
<dbReference type="PRINTS" id="PR00947">
    <property type="entry name" value="CUTICLE"/>
</dbReference>
<comment type="caution">
    <text evidence="5">The sequence shown here is derived from an EMBL/GenBank/DDBJ whole genome shotgun (WGS) entry which is preliminary data.</text>
</comment>
<keyword evidence="2 4" id="KW-0732">Signal</keyword>
<evidence type="ECO:0000313" key="6">
    <source>
        <dbReference type="Proteomes" id="UP000838756"/>
    </source>
</evidence>
<evidence type="ECO:0000313" key="5">
    <source>
        <dbReference type="EMBL" id="CAH2230464.1"/>
    </source>
</evidence>
<dbReference type="Proteomes" id="UP000838756">
    <property type="component" value="Unassembled WGS sequence"/>
</dbReference>
<keyword evidence="1 3" id="KW-0193">Cuticle</keyword>
<reference evidence="5" key="1">
    <citation type="submission" date="2022-03" db="EMBL/GenBank/DDBJ databases">
        <authorList>
            <person name="Lindestad O."/>
        </authorList>
    </citation>
    <scope>NUCLEOTIDE SEQUENCE</scope>
</reference>
<dbReference type="PANTHER" id="PTHR10380:SF218">
    <property type="entry name" value="ADULT CUTICLE PROTEIN 65AA-RELATED"/>
    <property type="match status" value="1"/>
</dbReference>
<dbReference type="GO" id="GO:0062129">
    <property type="term" value="C:chitin-based extracellular matrix"/>
    <property type="evidence" value="ECO:0007669"/>
    <property type="project" value="TreeGrafter"/>
</dbReference>
<dbReference type="EMBL" id="CAKXAJ010024808">
    <property type="protein sequence ID" value="CAH2230464.1"/>
    <property type="molecule type" value="Genomic_DNA"/>
</dbReference>
<dbReference type="GO" id="GO:0008010">
    <property type="term" value="F:structural constituent of chitin-based larval cuticle"/>
    <property type="evidence" value="ECO:0007669"/>
    <property type="project" value="TreeGrafter"/>
</dbReference>
<dbReference type="PROSITE" id="PS00233">
    <property type="entry name" value="CHIT_BIND_RR_1"/>
    <property type="match status" value="1"/>
</dbReference>
<feature type="chain" id="PRO_5035807930" evidence="4">
    <location>
        <begin position="17"/>
        <end position="105"/>
    </location>
</feature>
<dbReference type="OrthoDB" id="7255276at2759"/>